<dbReference type="PROSITE" id="PS50977">
    <property type="entry name" value="HTH_TETR_2"/>
    <property type="match status" value="1"/>
</dbReference>
<gene>
    <name evidence="4" type="ORF">C7383_12121</name>
</gene>
<feature type="DNA-binding region" description="H-T-H motif" evidence="2">
    <location>
        <begin position="29"/>
        <end position="48"/>
    </location>
</feature>
<keyword evidence="1 2" id="KW-0238">DNA-binding</keyword>
<evidence type="ECO:0000313" key="4">
    <source>
        <dbReference type="EMBL" id="PWJ72156.1"/>
    </source>
</evidence>
<proteinExistence type="predicted"/>
<evidence type="ECO:0000313" key="5">
    <source>
        <dbReference type="Proteomes" id="UP000245412"/>
    </source>
</evidence>
<name>A0AB73SXU5_9FIRM</name>
<reference evidence="4 5" key="1">
    <citation type="submission" date="2018-05" db="EMBL/GenBank/DDBJ databases">
        <authorList>
            <person name="Goeker M."/>
            <person name="Huntemann M."/>
            <person name="Clum A."/>
            <person name="Pillay M."/>
            <person name="Palaniappan K."/>
            <person name="Varghese N."/>
            <person name="Mikhailova N."/>
            <person name="Stamatis D."/>
            <person name="Reddy T."/>
            <person name="Daum C."/>
            <person name="Shapiro N."/>
            <person name="Ivanova N."/>
            <person name="Kyrpides N."/>
            <person name="Woyke T."/>
        </authorList>
    </citation>
    <scope>NUCLEOTIDE SEQUENCE [LARGE SCALE GENOMIC DNA]</scope>
    <source>
        <strain evidence="4 5">DSM 26524</strain>
    </source>
</reference>
<dbReference type="AlphaFoldDB" id="A0AB73SXU5"/>
<dbReference type="SUPFAM" id="SSF46689">
    <property type="entry name" value="Homeodomain-like"/>
    <property type="match status" value="1"/>
</dbReference>
<dbReference type="EMBL" id="QGGY01000021">
    <property type="protein sequence ID" value="PWJ72156.1"/>
    <property type="molecule type" value="Genomic_DNA"/>
</dbReference>
<dbReference type="Proteomes" id="UP000245412">
    <property type="component" value="Unassembled WGS sequence"/>
</dbReference>
<protein>
    <submittedName>
        <fullName evidence="4">TetR family transcriptional regulator</fullName>
    </submittedName>
</protein>
<organism evidence="4 5">
    <name type="scientific">Murimonas intestini</name>
    <dbReference type="NCBI Taxonomy" id="1337051"/>
    <lineage>
        <taxon>Bacteria</taxon>
        <taxon>Bacillati</taxon>
        <taxon>Bacillota</taxon>
        <taxon>Clostridia</taxon>
        <taxon>Lachnospirales</taxon>
        <taxon>Lachnospiraceae</taxon>
        <taxon>Murimonas</taxon>
    </lineage>
</organism>
<evidence type="ECO:0000259" key="3">
    <source>
        <dbReference type="PROSITE" id="PS50977"/>
    </source>
</evidence>
<dbReference type="GO" id="GO:0003677">
    <property type="term" value="F:DNA binding"/>
    <property type="evidence" value="ECO:0007669"/>
    <property type="project" value="UniProtKB-UniRule"/>
</dbReference>
<dbReference type="PRINTS" id="PR00455">
    <property type="entry name" value="HTHTETR"/>
</dbReference>
<accession>A0AB73SXU5</accession>
<dbReference type="InterPro" id="IPR009057">
    <property type="entry name" value="Homeodomain-like_sf"/>
</dbReference>
<dbReference type="Pfam" id="PF00440">
    <property type="entry name" value="TetR_N"/>
    <property type="match status" value="1"/>
</dbReference>
<dbReference type="RefSeq" id="WP_257497930.1">
    <property type="nucleotide sequence ID" value="NZ_JANKBI010000025.1"/>
</dbReference>
<dbReference type="InterPro" id="IPR050109">
    <property type="entry name" value="HTH-type_TetR-like_transc_reg"/>
</dbReference>
<dbReference type="GO" id="GO:0006355">
    <property type="term" value="P:regulation of DNA-templated transcription"/>
    <property type="evidence" value="ECO:0007669"/>
    <property type="project" value="UniProtKB-ARBA"/>
</dbReference>
<dbReference type="PANTHER" id="PTHR30328">
    <property type="entry name" value="TRANSCRIPTIONAL REPRESSOR"/>
    <property type="match status" value="1"/>
</dbReference>
<dbReference type="PANTHER" id="PTHR30328:SF54">
    <property type="entry name" value="HTH-TYPE TRANSCRIPTIONAL REPRESSOR SCO4008"/>
    <property type="match status" value="1"/>
</dbReference>
<dbReference type="Gene3D" id="1.10.357.10">
    <property type="entry name" value="Tetracycline Repressor, domain 2"/>
    <property type="match status" value="1"/>
</dbReference>
<sequence length="194" mass="22893">MQIKKDEVRLKILEVAADEFLKRGYENASMRIIAQKAHTTQGNIYHYFQSKEILLEEILLPTIENIECMMSKHIEGEKANLMTKEQALKEMKEIEHDFDRSKLGCFFDKKVIILLKLESSHLLARKEKILYSLTEHLQEYFNINDDSHYSEIVLNMLIECVKHVLIEHENLNDAKAEFFKFFNVLFNGIISQIR</sequence>
<keyword evidence="5" id="KW-1185">Reference proteome</keyword>
<evidence type="ECO:0000256" key="1">
    <source>
        <dbReference type="ARBA" id="ARBA00023125"/>
    </source>
</evidence>
<evidence type="ECO:0000256" key="2">
    <source>
        <dbReference type="PROSITE-ProRule" id="PRU00335"/>
    </source>
</evidence>
<dbReference type="InterPro" id="IPR001647">
    <property type="entry name" value="HTH_TetR"/>
</dbReference>
<feature type="domain" description="HTH tetR-type" evidence="3">
    <location>
        <begin position="6"/>
        <end position="66"/>
    </location>
</feature>
<comment type="caution">
    <text evidence="4">The sequence shown here is derived from an EMBL/GenBank/DDBJ whole genome shotgun (WGS) entry which is preliminary data.</text>
</comment>